<accession>A0ABW5FXQ5</accession>
<reference evidence="3" key="1">
    <citation type="journal article" date="2019" name="Int. J. Syst. Evol. Microbiol.">
        <title>The Global Catalogue of Microorganisms (GCM) 10K type strain sequencing project: providing services to taxonomists for standard genome sequencing and annotation.</title>
        <authorList>
            <consortium name="The Broad Institute Genomics Platform"/>
            <consortium name="The Broad Institute Genome Sequencing Center for Infectious Disease"/>
            <person name="Wu L."/>
            <person name="Ma J."/>
        </authorList>
    </citation>
    <scope>NUCLEOTIDE SEQUENCE [LARGE SCALE GENOMIC DNA]</scope>
    <source>
        <strain evidence="3">CGMCC 4.7645</strain>
    </source>
</reference>
<feature type="region of interest" description="Disordered" evidence="1">
    <location>
        <begin position="1"/>
        <end position="20"/>
    </location>
</feature>
<organism evidence="2 3">
    <name type="scientific">Amycolatopsis pigmentata</name>
    <dbReference type="NCBI Taxonomy" id="450801"/>
    <lineage>
        <taxon>Bacteria</taxon>
        <taxon>Bacillati</taxon>
        <taxon>Actinomycetota</taxon>
        <taxon>Actinomycetes</taxon>
        <taxon>Pseudonocardiales</taxon>
        <taxon>Pseudonocardiaceae</taxon>
        <taxon>Amycolatopsis</taxon>
    </lineage>
</organism>
<evidence type="ECO:0000256" key="1">
    <source>
        <dbReference type="SAM" id="MobiDB-lite"/>
    </source>
</evidence>
<dbReference type="InterPro" id="IPR016288">
    <property type="entry name" value="Beta_cellobiohydrolase"/>
</dbReference>
<keyword evidence="2" id="KW-0378">Hydrolase</keyword>
<dbReference type="GO" id="GO:0016787">
    <property type="term" value="F:hydrolase activity"/>
    <property type="evidence" value="ECO:0007669"/>
    <property type="project" value="UniProtKB-KW"/>
</dbReference>
<name>A0ABW5FXQ5_9PSEU</name>
<evidence type="ECO:0000313" key="3">
    <source>
        <dbReference type="Proteomes" id="UP001597417"/>
    </source>
</evidence>
<protein>
    <submittedName>
        <fullName evidence="2">Glycoside hydrolase family 6 protein</fullName>
    </submittedName>
</protein>
<evidence type="ECO:0000313" key="2">
    <source>
        <dbReference type="EMBL" id="MFD2419389.1"/>
    </source>
</evidence>
<dbReference type="Proteomes" id="UP001597417">
    <property type="component" value="Unassembled WGS sequence"/>
</dbReference>
<dbReference type="SUPFAM" id="SSF51989">
    <property type="entry name" value="Glycosyl hydrolases family 6, cellulases"/>
    <property type="match status" value="1"/>
</dbReference>
<feature type="region of interest" description="Disordered" evidence="1">
    <location>
        <begin position="117"/>
        <end position="159"/>
    </location>
</feature>
<dbReference type="InterPro" id="IPR036434">
    <property type="entry name" value="Beta_cellobiohydrolase_sf"/>
</dbReference>
<gene>
    <name evidence="2" type="ORF">ACFSXZ_23945</name>
</gene>
<keyword evidence="3" id="KW-1185">Reference proteome</keyword>
<dbReference type="RefSeq" id="WP_378267596.1">
    <property type="nucleotide sequence ID" value="NZ_JBHUKR010000011.1"/>
</dbReference>
<sequence length="180" mass="19788">MNWAPTTCPGTRRSSSTRSRNYSALKEPYFTIDDSVNGTSVRQSKWVDWNRYVDELSFAQAFRKQFVSAGFPSDIGMMIDTSRNGWPARRSTTTRARGSTRCATPATAVLCRSLPIRRQPRRKRMSEGGRPHAPAPPAFGPIDNGRNGNSKSGALPGAPLSGHGFSARFQQLLANAYPPL</sequence>
<dbReference type="Gene3D" id="3.20.20.40">
    <property type="entry name" value="1, 4-beta cellobiohydrolase"/>
    <property type="match status" value="1"/>
</dbReference>
<comment type="caution">
    <text evidence="2">The sequence shown here is derived from an EMBL/GenBank/DDBJ whole genome shotgun (WGS) entry which is preliminary data.</text>
</comment>
<feature type="compositionally biased region" description="Low complexity" evidence="1">
    <location>
        <begin position="11"/>
        <end position="20"/>
    </location>
</feature>
<dbReference type="EMBL" id="JBHUKR010000011">
    <property type="protein sequence ID" value="MFD2419389.1"/>
    <property type="molecule type" value="Genomic_DNA"/>
</dbReference>
<dbReference type="Pfam" id="PF01341">
    <property type="entry name" value="Glyco_hydro_6"/>
    <property type="match status" value="1"/>
</dbReference>
<proteinExistence type="predicted"/>